<dbReference type="EMBL" id="AP025592">
    <property type="protein sequence ID" value="BDG09746.1"/>
    <property type="molecule type" value="Genomic_DNA"/>
</dbReference>
<sequence length="332" mass="36085">MPRLPIELLDGALHVPGSVLYLDAPRKKECAFVSHAHGDHIGRHERTIATAPTVALMKHRLGEPKKKRAEALPVRYRERFGLADLSIELFAAGHVLGSAQIRVERNGVALGYTGDFCTEPTRTAEPCEVMPCDVLVLESTFGLPRYVFPPKDEVLAAIRRFVDDALSDGCTPVLLAYALGKAQEILAHLGALGYRCRAHPAVHAVNRVYAEHGVALENVSALDEEGPSPGEVVVVPPHLAGSAAMRHVRRRRTAILTGWALDQGARFGRRGVDAAFPLSDHADFPSLVRYAKATGASRCLTVHGFAHELAAALRAEGIRAEPLVERRQLELL</sequence>
<dbReference type="InterPro" id="IPR050698">
    <property type="entry name" value="MBL"/>
</dbReference>
<dbReference type="Gene3D" id="3.60.15.10">
    <property type="entry name" value="Ribonuclease Z/Hydroxyacylglutathione hydrolase-like"/>
    <property type="match status" value="1"/>
</dbReference>
<reference evidence="2" key="1">
    <citation type="journal article" date="2022" name="Int. J. Syst. Evol. Microbiol.">
        <title>Anaeromyxobacter oryzae sp. nov., Anaeromyxobacter diazotrophicus sp. nov. and Anaeromyxobacter paludicola sp. nov., isolated from paddy soils.</title>
        <authorList>
            <person name="Itoh H."/>
            <person name="Xu Z."/>
            <person name="Mise K."/>
            <person name="Masuda Y."/>
            <person name="Ushijima N."/>
            <person name="Hayakawa C."/>
            <person name="Shiratori Y."/>
            <person name="Senoo K."/>
        </authorList>
    </citation>
    <scope>NUCLEOTIDE SEQUENCE [LARGE SCALE GENOMIC DNA]</scope>
    <source>
        <strain evidence="2">Red630</strain>
    </source>
</reference>
<name>A0ABM7XD52_9BACT</name>
<keyword evidence="1" id="KW-0436">Ligase</keyword>
<evidence type="ECO:0000313" key="2">
    <source>
        <dbReference type="Proteomes" id="UP001162734"/>
    </source>
</evidence>
<dbReference type="Proteomes" id="UP001162734">
    <property type="component" value="Chromosome"/>
</dbReference>
<dbReference type="PANTHER" id="PTHR11203">
    <property type="entry name" value="CLEAVAGE AND POLYADENYLATION SPECIFICITY FACTOR FAMILY MEMBER"/>
    <property type="match status" value="1"/>
</dbReference>
<proteinExistence type="predicted"/>
<dbReference type="SUPFAM" id="SSF56281">
    <property type="entry name" value="Metallo-hydrolase/oxidoreductase"/>
    <property type="match status" value="1"/>
</dbReference>
<dbReference type="RefSeq" id="WP_248342046.1">
    <property type="nucleotide sequence ID" value="NZ_AP025592.1"/>
</dbReference>
<dbReference type="InterPro" id="IPR036866">
    <property type="entry name" value="RibonucZ/Hydroxyglut_hydro"/>
</dbReference>
<dbReference type="PANTHER" id="PTHR11203:SF49">
    <property type="entry name" value="BLL1145 PROTEIN"/>
    <property type="match status" value="1"/>
</dbReference>
<dbReference type="GO" id="GO:0016874">
    <property type="term" value="F:ligase activity"/>
    <property type="evidence" value="ECO:0007669"/>
    <property type="project" value="UniProtKB-KW"/>
</dbReference>
<organism evidence="1 2">
    <name type="scientific">Anaeromyxobacter paludicola</name>
    <dbReference type="NCBI Taxonomy" id="2918171"/>
    <lineage>
        <taxon>Bacteria</taxon>
        <taxon>Pseudomonadati</taxon>
        <taxon>Myxococcota</taxon>
        <taxon>Myxococcia</taxon>
        <taxon>Myxococcales</taxon>
        <taxon>Cystobacterineae</taxon>
        <taxon>Anaeromyxobacteraceae</taxon>
        <taxon>Anaeromyxobacter</taxon>
    </lineage>
</organism>
<accession>A0ABM7XD52</accession>
<keyword evidence="2" id="KW-1185">Reference proteome</keyword>
<gene>
    <name evidence="1" type="ORF">AMPC_28590</name>
</gene>
<protein>
    <submittedName>
        <fullName evidence="1">DNA ligase-associated DEXH box helicase</fullName>
    </submittedName>
</protein>
<evidence type="ECO:0000313" key="1">
    <source>
        <dbReference type="EMBL" id="BDG09746.1"/>
    </source>
</evidence>